<organism evidence="1 2">
    <name type="scientific">Citrus x changshan-huyou</name>
    <dbReference type="NCBI Taxonomy" id="2935761"/>
    <lineage>
        <taxon>Eukaryota</taxon>
        <taxon>Viridiplantae</taxon>
        <taxon>Streptophyta</taxon>
        <taxon>Embryophyta</taxon>
        <taxon>Tracheophyta</taxon>
        <taxon>Spermatophyta</taxon>
        <taxon>Magnoliopsida</taxon>
        <taxon>eudicotyledons</taxon>
        <taxon>Gunneridae</taxon>
        <taxon>Pentapetalae</taxon>
        <taxon>rosids</taxon>
        <taxon>malvids</taxon>
        <taxon>Sapindales</taxon>
        <taxon>Rutaceae</taxon>
        <taxon>Aurantioideae</taxon>
        <taxon>Citrus</taxon>
    </lineage>
</organism>
<sequence length="145" mass="16060">MGRVRGIASKSGLGSGIMIPTRTRPIDIPNHRLCERVVCDKDGYVTRLWLPWRGLSGIISPSIGNLTHPHHLNFSHNHLFGPILASSFSSLFTKLGDKLAEVGTDLGNLTHACAKHAKLEKLAQTLRNLDEACGWNRGNWSQRSW</sequence>
<gene>
    <name evidence="1" type="ORF">WN944_006338</name>
</gene>
<accession>A0AAP0QTR2</accession>
<dbReference type="InterPro" id="IPR032675">
    <property type="entry name" value="LRR_dom_sf"/>
</dbReference>
<reference evidence="1 2" key="1">
    <citation type="submission" date="2024-05" db="EMBL/GenBank/DDBJ databases">
        <title>Haplotype-resolved chromosome-level genome assembly of Huyou (Citrus changshanensis).</title>
        <authorList>
            <person name="Miao C."/>
            <person name="Chen W."/>
            <person name="Wu Y."/>
            <person name="Wang L."/>
            <person name="Zhao S."/>
            <person name="Grierson D."/>
            <person name="Xu C."/>
            <person name="Chen K."/>
        </authorList>
    </citation>
    <scope>NUCLEOTIDE SEQUENCE [LARGE SCALE GENOMIC DNA]</scope>
    <source>
        <strain evidence="1">01-14</strain>
        <tissue evidence="1">Leaf</tissue>
    </source>
</reference>
<evidence type="ECO:0000313" key="2">
    <source>
        <dbReference type="Proteomes" id="UP001428341"/>
    </source>
</evidence>
<dbReference type="Proteomes" id="UP001428341">
    <property type="component" value="Unassembled WGS sequence"/>
</dbReference>
<keyword evidence="2" id="KW-1185">Reference proteome</keyword>
<dbReference type="Gene3D" id="3.80.10.10">
    <property type="entry name" value="Ribonuclease Inhibitor"/>
    <property type="match status" value="1"/>
</dbReference>
<dbReference type="SUPFAM" id="SSF52058">
    <property type="entry name" value="L domain-like"/>
    <property type="match status" value="1"/>
</dbReference>
<dbReference type="AlphaFoldDB" id="A0AAP0QTR2"/>
<proteinExistence type="predicted"/>
<dbReference type="EMBL" id="JBCGBO010000003">
    <property type="protein sequence ID" value="KAK9214349.1"/>
    <property type="molecule type" value="Genomic_DNA"/>
</dbReference>
<evidence type="ECO:0000313" key="1">
    <source>
        <dbReference type="EMBL" id="KAK9214349.1"/>
    </source>
</evidence>
<comment type="caution">
    <text evidence="1">The sequence shown here is derived from an EMBL/GenBank/DDBJ whole genome shotgun (WGS) entry which is preliminary data.</text>
</comment>
<protein>
    <submittedName>
        <fullName evidence="1">Uncharacterized protein</fullName>
    </submittedName>
</protein>
<name>A0AAP0QTR2_9ROSI</name>